<dbReference type="Pfam" id="PF00589">
    <property type="entry name" value="Phage_integrase"/>
    <property type="match status" value="1"/>
</dbReference>
<name>A0A1H7C2A4_9DEIO</name>
<dbReference type="STRING" id="856736.SAMN04488058_11920"/>
<dbReference type="EMBL" id="FNZA01000019">
    <property type="protein sequence ID" value="SEJ79745.1"/>
    <property type="molecule type" value="Genomic_DNA"/>
</dbReference>
<evidence type="ECO:0000256" key="6">
    <source>
        <dbReference type="SAM" id="MobiDB-lite"/>
    </source>
</evidence>
<dbReference type="InterPro" id="IPR013762">
    <property type="entry name" value="Integrase-like_cat_sf"/>
</dbReference>
<dbReference type="SUPFAM" id="SSF56349">
    <property type="entry name" value="DNA breaking-rejoining enzymes"/>
    <property type="match status" value="1"/>
</dbReference>
<feature type="region of interest" description="Disordered" evidence="6">
    <location>
        <begin position="1"/>
        <end position="20"/>
    </location>
</feature>
<dbReference type="Proteomes" id="UP000199223">
    <property type="component" value="Unassembled WGS sequence"/>
</dbReference>
<dbReference type="InterPro" id="IPR050090">
    <property type="entry name" value="Tyrosine_recombinase_XerCD"/>
</dbReference>
<protein>
    <submittedName>
        <fullName evidence="9">Integrase</fullName>
    </submittedName>
</protein>
<dbReference type="OrthoDB" id="9785687at2"/>
<feature type="domain" description="Tyr recombinase" evidence="7">
    <location>
        <begin position="177"/>
        <end position="392"/>
    </location>
</feature>
<dbReference type="Gene3D" id="1.10.150.130">
    <property type="match status" value="1"/>
</dbReference>
<comment type="similarity">
    <text evidence="1">Belongs to the 'phage' integrase family.</text>
</comment>
<evidence type="ECO:0000256" key="3">
    <source>
        <dbReference type="ARBA" id="ARBA00023125"/>
    </source>
</evidence>
<dbReference type="AlphaFoldDB" id="A0A1H7C2A4"/>
<dbReference type="PANTHER" id="PTHR30349">
    <property type="entry name" value="PHAGE INTEGRASE-RELATED"/>
    <property type="match status" value="1"/>
</dbReference>
<dbReference type="PROSITE" id="PS51900">
    <property type="entry name" value="CB"/>
    <property type="match status" value="1"/>
</dbReference>
<feature type="domain" description="Core-binding (CB)" evidence="8">
    <location>
        <begin position="73"/>
        <end position="156"/>
    </location>
</feature>
<organism evidence="9 10">
    <name type="scientific">Deinococcus reticulitermitis</name>
    <dbReference type="NCBI Taxonomy" id="856736"/>
    <lineage>
        <taxon>Bacteria</taxon>
        <taxon>Thermotogati</taxon>
        <taxon>Deinococcota</taxon>
        <taxon>Deinococci</taxon>
        <taxon>Deinococcales</taxon>
        <taxon>Deinococcaceae</taxon>
        <taxon>Deinococcus</taxon>
    </lineage>
</organism>
<dbReference type="PROSITE" id="PS51898">
    <property type="entry name" value="TYR_RECOMBINASE"/>
    <property type="match status" value="1"/>
</dbReference>
<dbReference type="InterPro" id="IPR011010">
    <property type="entry name" value="DNA_brk_join_enz"/>
</dbReference>
<keyword evidence="3 5" id="KW-0238">DNA-binding</keyword>
<dbReference type="RefSeq" id="WP_092265428.1">
    <property type="nucleotide sequence ID" value="NZ_FNZA01000019.1"/>
</dbReference>
<accession>A0A1H7C2A4</accession>
<evidence type="ECO:0000256" key="5">
    <source>
        <dbReference type="PROSITE-ProRule" id="PRU01248"/>
    </source>
</evidence>
<dbReference type="GO" id="GO:0003677">
    <property type="term" value="F:DNA binding"/>
    <property type="evidence" value="ECO:0007669"/>
    <property type="project" value="UniProtKB-UniRule"/>
</dbReference>
<evidence type="ECO:0000256" key="4">
    <source>
        <dbReference type="ARBA" id="ARBA00023172"/>
    </source>
</evidence>
<evidence type="ECO:0000259" key="7">
    <source>
        <dbReference type="PROSITE" id="PS51898"/>
    </source>
</evidence>
<keyword evidence="4" id="KW-0233">DNA recombination</keyword>
<evidence type="ECO:0000256" key="1">
    <source>
        <dbReference type="ARBA" id="ARBA00008857"/>
    </source>
</evidence>
<proteinExistence type="inferred from homology"/>
<sequence>MAKRANGEGTMSRRKDQAGKTIGWRAAVTIGENPDGTQNRRWVSGKTQGEVQEKMRALQADLHRGLLADTDRMTVAEFLTQWIEHKEREGIKPNTVQSYRDTVRRYITPHIGRIKLEKLRPLDIEHLLVKLRQDGKSASMAAYTLRVLKMGLQQGVRWQMLPRNVADAVKPPKVERQEMHVWDKKQVGAFLRATEEHPLHAAFYLALMTGMRRGELVGLKWEDVDFKRARLTVRNNLVEVIGDGVPGKQRLGKATQSSVRIEVSTPKSKASRRTILLSKGTVEKLKGQQAKQREWRTAAAGAWSEQGFVFTTVTGDLIRPDALAKLYDRLVEQAGVPRIRFHDMRHTAASLMISQGIPPKTVSERLGHSDVAFTLRTYTHLYDEQRQEAAFDLADLLDEEEAVGQT</sequence>
<evidence type="ECO:0000313" key="10">
    <source>
        <dbReference type="Proteomes" id="UP000199223"/>
    </source>
</evidence>
<dbReference type="GO" id="GO:0015074">
    <property type="term" value="P:DNA integration"/>
    <property type="evidence" value="ECO:0007669"/>
    <property type="project" value="UniProtKB-KW"/>
</dbReference>
<dbReference type="PANTHER" id="PTHR30349:SF64">
    <property type="entry name" value="PROPHAGE INTEGRASE INTD-RELATED"/>
    <property type="match status" value="1"/>
</dbReference>
<dbReference type="Pfam" id="PF14659">
    <property type="entry name" value="Phage_int_SAM_3"/>
    <property type="match status" value="1"/>
</dbReference>
<keyword evidence="2" id="KW-0229">DNA integration</keyword>
<dbReference type="GO" id="GO:0006310">
    <property type="term" value="P:DNA recombination"/>
    <property type="evidence" value="ECO:0007669"/>
    <property type="project" value="UniProtKB-KW"/>
</dbReference>
<dbReference type="CDD" id="cd01189">
    <property type="entry name" value="INT_ICEBs1_C_like"/>
    <property type="match status" value="1"/>
</dbReference>
<gene>
    <name evidence="9" type="ORF">SAMN04488058_11920</name>
</gene>
<evidence type="ECO:0000259" key="8">
    <source>
        <dbReference type="PROSITE" id="PS51900"/>
    </source>
</evidence>
<dbReference type="InterPro" id="IPR002104">
    <property type="entry name" value="Integrase_catalytic"/>
</dbReference>
<dbReference type="InterPro" id="IPR044068">
    <property type="entry name" value="CB"/>
</dbReference>
<dbReference type="Gene3D" id="1.10.443.10">
    <property type="entry name" value="Intergrase catalytic core"/>
    <property type="match status" value="1"/>
</dbReference>
<dbReference type="InterPro" id="IPR010998">
    <property type="entry name" value="Integrase_recombinase_N"/>
</dbReference>
<reference evidence="10" key="1">
    <citation type="submission" date="2016-10" db="EMBL/GenBank/DDBJ databases">
        <authorList>
            <person name="Varghese N."/>
            <person name="Submissions S."/>
        </authorList>
    </citation>
    <scope>NUCLEOTIDE SEQUENCE [LARGE SCALE GENOMIC DNA]</scope>
    <source>
        <strain evidence="10">CGMCC 1.10218</strain>
    </source>
</reference>
<evidence type="ECO:0000313" key="9">
    <source>
        <dbReference type="EMBL" id="SEJ79745.1"/>
    </source>
</evidence>
<dbReference type="InterPro" id="IPR004107">
    <property type="entry name" value="Integrase_SAM-like_N"/>
</dbReference>
<keyword evidence="10" id="KW-1185">Reference proteome</keyword>
<evidence type="ECO:0000256" key="2">
    <source>
        <dbReference type="ARBA" id="ARBA00022908"/>
    </source>
</evidence>